<sequence length="72" mass="7928">MAKEKVTVAISSSSLALLDADAKASGLNRSEFVERAVRNEHYRRLLDQVEGPSWTPAEDAMARDVLRVQAEA</sequence>
<proteinExistence type="predicted"/>
<gene>
    <name evidence="2" type="ORF">E1262_27855</name>
</gene>
<accession>A0A4R4ZYQ3</accession>
<comment type="caution">
    <text evidence="2">The sequence shown here is derived from an EMBL/GenBank/DDBJ whole genome shotgun (WGS) entry which is preliminary data.</text>
</comment>
<dbReference type="Pfam" id="PF01402">
    <property type="entry name" value="RHH_1"/>
    <property type="match status" value="1"/>
</dbReference>
<evidence type="ECO:0000313" key="2">
    <source>
        <dbReference type="EMBL" id="TDD64548.1"/>
    </source>
</evidence>
<dbReference type="InterPro" id="IPR002145">
    <property type="entry name" value="CopG"/>
</dbReference>
<dbReference type="EMBL" id="SMLB01000066">
    <property type="protein sequence ID" value="TDD64548.1"/>
    <property type="molecule type" value="Genomic_DNA"/>
</dbReference>
<feature type="domain" description="Ribbon-helix-helix protein CopG" evidence="1">
    <location>
        <begin position="5"/>
        <end position="43"/>
    </location>
</feature>
<keyword evidence="3" id="KW-1185">Reference proteome</keyword>
<evidence type="ECO:0000313" key="3">
    <source>
        <dbReference type="Proteomes" id="UP000295217"/>
    </source>
</evidence>
<protein>
    <submittedName>
        <fullName evidence="2">CopG family transcriptional regulator</fullName>
    </submittedName>
</protein>
<organism evidence="2 3">
    <name type="scientific">Jiangella aurantiaca</name>
    <dbReference type="NCBI Taxonomy" id="2530373"/>
    <lineage>
        <taxon>Bacteria</taxon>
        <taxon>Bacillati</taxon>
        <taxon>Actinomycetota</taxon>
        <taxon>Actinomycetes</taxon>
        <taxon>Jiangellales</taxon>
        <taxon>Jiangellaceae</taxon>
        <taxon>Jiangella</taxon>
    </lineage>
</organism>
<dbReference type="Proteomes" id="UP000295217">
    <property type="component" value="Unassembled WGS sequence"/>
</dbReference>
<dbReference type="GO" id="GO:0006355">
    <property type="term" value="P:regulation of DNA-templated transcription"/>
    <property type="evidence" value="ECO:0007669"/>
    <property type="project" value="InterPro"/>
</dbReference>
<reference evidence="2 3" key="1">
    <citation type="submission" date="2019-02" db="EMBL/GenBank/DDBJ databases">
        <title>Draft genome sequences of novel Actinobacteria.</title>
        <authorList>
            <person name="Sahin N."/>
            <person name="Ay H."/>
            <person name="Saygin H."/>
        </authorList>
    </citation>
    <scope>NUCLEOTIDE SEQUENCE [LARGE SCALE GENOMIC DNA]</scope>
    <source>
        <strain evidence="2 3">8K307</strain>
    </source>
</reference>
<dbReference type="RefSeq" id="WP_132107611.1">
    <property type="nucleotide sequence ID" value="NZ_SMLB01000066.1"/>
</dbReference>
<name>A0A4R4ZYQ3_9ACTN</name>
<evidence type="ECO:0000259" key="1">
    <source>
        <dbReference type="Pfam" id="PF01402"/>
    </source>
</evidence>
<dbReference type="AlphaFoldDB" id="A0A4R4ZYQ3"/>
<dbReference type="OrthoDB" id="4748025at2"/>